<evidence type="ECO:0000313" key="1">
    <source>
        <dbReference type="EMBL" id="EGH12021.1"/>
    </source>
</evidence>
<proteinExistence type="predicted"/>
<evidence type="ECO:0000313" key="2">
    <source>
        <dbReference type="Proteomes" id="UP000005466"/>
    </source>
</evidence>
<reference evidence="1 2" key="1">
    <citation type="journal article" date="2011" name="PLoS Pathog.">
        <title>Dynamic evolution of pathogenicity revealed by sequencing and comparative genomics of 19 Pseudomonas syringae isolates.</title>
        <authorList>
            <person name="Baltrus D.A."/>
            <person name="Nishimura M.T."/>
            <person name="Romanchuk A."/>
            <person name="Chang J.H."/>
            <person name="Mukhtar M.S."/>
            <person name="Cherkis K."/>
            <person name="Roach J."/>
            <person name="Grant S.R."/>
            <person name="Jones C.D."/>
            <person name="Dangl J.L."/>
        </authorList>
    </citation>
    <scope>NUCLEOTIDE SEQUENCE [LARGE SCALE GENOMIC DNA]</scope>
    <source>
        <strain evidence="2">race 4</strain>
    </source>
</reference>
<protein>
    <submittedName>
        <fullName evidence="1">Uncharacterized protein</fullName>
    </submittedName>
</protein>
<dbReference type="Proteomes" id="UP000005466">
    <property type="component" value="Unassembled WGS sequence"/>
</dbReference>
<dbReference type="HOGENOM" id="CLU_3386476_0_0_6"/>
<gene>
    <name evidence="1" type="ORF">Pgy4_11712</name>
</gene>
<organism evidence="1 2">
    <name type="scientific">Pseudomonas savastanoi pv. glycinea str. race 4</name>
    <dbReference type="NCBI Taxonomy" id="875330"/>
    <lineage>
        <taxon>Bacteria</taxon>
        <taxon>Pseudomonadati</taxon>
        <taxon>Pseudomonadota</taxon>
        <taxon>Gammaproteobacteria</taxon>
        <taxon>Pseudomonadales</taxon>
        <taxon>Pseudomonadaceae</taxon>
        <taxon>Pseudomonas</taxon>
    </lineage>
</organism>
<sequence>MIAGGAEMAACGLGLGGFGAARALSTRNDDPTR</sequence>
<name>F3C408_PSESG</name>
<dbReference type="AlphaFoldDB" id="F3C408"/>
<feature type="non-terminal residue" evidence="1">
    <location>
        <position position="33"/>
    </location>
</feature>
<accession>F3C408</accession>
<dbReference type="EMBL" id="ADWY01000510">
    <property type="protein sequence ID" value="EGH12021.1"/>
    <property type="molecule type" value="Genomic_DNA"/>
</dbReference>
<comment type="caution">
    <text evidence="1">The sequence shown here is derived from an EMBL/GenBank/DDBJ whole genome shotgun (WGS) entry which is preliminary data.</text>
</comment>